<proteinExistence type="predicted"/>
<dbReference type="Proteomes" id="UP001318321">
    <property type="component" value="Unassembled WGS sequence"/>
</dbReference>
<comment type="caution">
    <text evidence="1">The sequence shown here is derived from an EMBL/GenBank/DDBJ whole genome shotgun (WGS) entry which is preliminary data.</text>
</comment>
<protein>
    <recommendedName>
        <fullName evidence="3">Winged helix DNA-binding domain-containing protein</fullName>
    </recommendedName>
</protein>
<organism evidence="1 2">
    <name type="scientific">Billgrantia bachuensis</name>
    <dbReference type="NCBI Taxonomy" id="2717286"/>
    <lineage>
        <taxon>Bacteria</taxon>
        <taxon>Pseudomonadati</taxon>
        <taxon>Pseudomonadota</taxon>
        <taxon>Gammaproteobacteria</taxon>
        <taxon>Oceanospirillales</taxon>
        <taxon>Halomonadaceae</taxon>
        <taxon>Billgrantia</taxon>
    </lineage>
</organism>
<dbReference type="EMBL" id="JAAQTO010000017">
    <property type="protein sequence ID" value="NIC05238.1"/>
    <property type="molecule type" value="Genomic_DNA"/>
</dbReference>
<name>A0ABX0PQ43_9GAMM</name>
<gene>
    <name evidence="1" type="ORF">HBJ55_07360</name>
</gene>
<evidence type="ECO:0000313" key="2">
    <source>
        <dbReference type="Proteomes" id="UP001318321"/>
    </source>
</evidence>
<dbReference type="RefSeq" id="WP_167112587.1">
    <property type="nucleotide sequence ID" value="NZ_JAAQTO010000017.1"/>
</dbReference>
<accession>A0ABX0PQ43</accession>
<evidence type="ECO:0008006" key="3">
    <source>
        <dbReference type="Google" id="ProtNLM"/>
    </source>
</evidence>
<evidence type="ECO:0000313" key="1">
    <source>
        <dbReference type="EMBL" id="NIC05238.1"/>
    </source>
</evidence>
<keyword evidence="2" id="KW-1185">Reference proteome</keyword>
<dbReference type="InterPro" id="IPR036390">
    <property type="entry name" value="WH_DNA-bd_sf"/>
</dbReference>
<sequence>MQPIGTPTGAEVKQGAYLDHIRSGACKRQQEAALAVLALSSRPLTRHEIAELAGMALSSSCARANALLDLKLIEVAGTVKPAGVRSPRSTLRLTEKGRIEAARVLRELAA</sequence>
<reference evidence="1 2" key="1">
    <citation type="submission" date="2020-03" db="EMBL/GenBank/DDBJ databases">
        <title>Identification of Halomonas strains.</title>
        <authorList>
            <person name="Xiao Z."/>
            <person name="Dong F."/>
            <person name="Wang Z."/>
            <person name="Zhao J.-Y."/>
        </authorList>
    </citation>
    <scope>NUCLEOTIDE SEQUENCE [LARGE SCALE GENOMIC DNA]</scope>
    <source>
        <strain evidence="1 2">DX6</strain>
    </source>
</reference>
<dbReference type="SUPFAM" id="SSF46785">
    <property type="entry name" value="Winged helix' DNA-binding domain"/>
    <property type="match status" value="1"/>
</dbReference>